<dbReference type="InterPro" id="IPR014984">
    <property type="entry name" value="HopJ"/>
</dbReference>
<dbReference type="RefSeq" id="WP_078306270.1">
    <property type="nucleotide sequence ID" value="NZ_CP147511.1"/>
</dbReference>
<protein>
    <submittedName>
        <fullName evidence="1">HopJ type III effector protein</fullName>
    </submittedName>
</protein>
<evidence type="ECO:0000313" key="1">
    <source>
        <dbReference type="EMBL" id="OOS22849.1"/>
    </source>
</evidence>
<dbReference type="Gene3D" id="3.20.160.10">
    <property type="entry name" value="vpa0580 domain like"/>
    <property type="match status" value="1"/>
</dbReference>
<sequence>MGVRSTDISAILNAIDNKTMRFDDVINYIDDYYRYVPVTFVNGEQHNAIGENEKSAKIFALAKLHGLSQLDTLKLFAEHYDAVKSTPNGTDHANIRNFLHWGWQGFLMQDNPLSLRPDVNVNNI</sequence>
<comment type="caution">
    <text evidence="1">The sequence shown here is derived from an EMBL/GenBank/DDBJ whole genome shotgun (WGS) entry which is preliminary data.</text>
</comment>
<dbReference type="InterPro" id="IPR038604">
    <property type="entry name" value="HopJ_sf"/>
</dbReference>
<gene>
    <name evidence="1" type="ORF">B0682_01210</name>
</gene>
<organism evidence="1 2">
    <name type="scientific">Lwoffella lincolnii</name>
    <dbReference type="NCBI Taxonomy" id="90241"/>
    <lineage>
        <taxon>Bacteria</taxon>
        <taxon>Pseudomonadati</taxon>
        <taxon>Pseudomonadota</taxon>
        <taxon>Gammaproteobacteria</taxon>
        <taxon>Moraxellales</taxon>
        <taxon>Moraxellaceae</taxon>
        <taxon>Lwoffella</taxon>
    </lineage>
</organism>
<dbReference type="Proteomes" id="UP000191094">
    <property type="component" value="Unassembled WGS sequence"/>
</dbReference>
<evidence type="ECO:0000313" key="2">
    <source>
        <dbReference type="Proteomes" id="UP000191094"/>
    </source>
</evidence>
<dbReference type="STRING" id="90241.B0682_01210"/>
<dbReference type="EMBL" id="MUYT01000001">
    <property type="protein sequence ID" value="OOS22849.1"/>
    <property type="molecule type" value="Genomic_DNA"/>
</dbReference>
<accession>A0A1T0CKR8</accession>
<dbReference type="OrthoDB" id="9790826at2"/>
<keyword evidence="2" id="KW-1185">Reference proteome</keyword>
<reference evidence="1 2" key="1">
    <citation type="submission" date="2017-02" db="EMBL/GenBank/DDBJ databases">
        <title>Draft genome sequence of Moraxella lincolnii CCUG 9405T type strain.</title>
        <authorList>
            <person name="Salva-Serra F."/>
            <person name="Engstrom-Jakobsson H."/>
            <person name="Thorell K."/>
            <person name="Jaen-Luchoro D."/>
            <person name="Gonzales-Siles L."/>
            <person name="Karlsson R."/>
            <person name="Yazdan S."/>
            <person name="Boulund F."/>
            <person name="Johnning A."/>
            <person name="Engstrand L."/>
            <person name="Kristiansson E."/>
            <person name="Moore E."/>
        </authorList>
    </citation>
    <scope>NUCLEOTIDE SEQUENCE [LARGE SCALE GENOMIC DNA]</scope>
    <source>
        <strain evidence="1 2">CCUG 9405</strain>
    </source>
</reference>
<dbReference type="AlphaFoldDB" id="A0A1T0CKR8"/>
<dbReference type="Pfam" id="PF08888">
    <property type="entry name" value="HopJ"/>
    <property type="match status" value="1"/>
</dbReference>
<proteinExistence type="predicted"/>
<name>A0A1T0CKR8_9GAMM</name>